<dbReference type="PANTHER" id="PTHR10000">
    <property type="entry name" value="PHOSPHOSERINE PHOSPHATASE"/>
    <property type="match status" value="1"/>
</dbReference>
<accession>A0A2H0W9B1</accession>
<dbReference type="InterPro" id="IPR023214">
    <property type="entry name" value="HAD_sf"/>
</dbReference>
<dbReference type="AlphaFoldDB" id="A0A2H0W9B1"/>
<dbReference type="Gene3D" id="3.40.50.1000">
    <property type="entry name" value="HAD superfamily/HAD-like"/>
    <property type="match status" value="1"/>
</dbReference>
<dbReference type="EMBL" id="PEZT01000014">
    <property type="protein sequence ID" value="PIS09246.1"/>
    <property type="molecule type" value="Genomic_DNA"/>
</dbReference>
<dbReference type="Gene3D" id="3.30.1240.10">
    <property type="match status" value="1"/>
</dbReference>
<proteinExistence type="predicted"/>
<evidence type="ECO:0000313" key="1">
    <source>
        <dbReference type="EMBL" id="PIS09246.1"/>
    </source>
</evidence>
<dbReference type="GO" id="GO:0000287">
    <property type="term" value="F:magnesium ion binding"/>
    <property type="evidence" value="ECO:0007669"/>
    <property type="project" value="TreeGrafter"/>
</dbReference>
<dbReference type="PANTHER" id="PTHR10000:SF8">
    <property type="entry name" value="HAD SUPERFAMILY HYDROLASE-LIKE, TYPE 3"/>
    <property type="match status" value="1"/>
</dbReference>
<dbReference type="InterPro" id="IPR036412">
    <property type="entry name" value="HAD-like_sf"/>
</dbReference>
<evidence type="ECO:0000313" key="2">
    <source>
        <dbReference type="Proteomes" id="UP000230093"/>
    </source>
</evidence>
<dbReference type="Proteomes" id="UP000230093">
    <property type="component" value="Unassembled WGS sequence"/>
</dbReference>
<reference evidence="2" key="1">
    <citation type="submission" date="2017-09" db="EMBL/GenBank/DDBJ databases">
        <title>Depth-based differentiation of microbial function through sediment-hosted aquifers and enrichment of novel symbionts in the deep terrestrial subsurface.</title>
        <authorList>
            <person name="Probst A.J."/>
            <person name="Ladd B."/>
            <person name="Jarett J.K."/>
            <person name="Geller-Mcgrath D.E."/>
            <person name="Sieber C.M.K."/>
            <person name="Emerson J.B."/>
            <person name="Anantharaman K."/>
            <person name="Thomas B.C."/>
            <person name="Malmstrom R."/>
            <person name="Stieglmeier M."/>
            <person name="Klingl A."/>
            <person name="Woyke T."/>
            <person name="Ryan C.M."/>
            <person name="Banfield J.F."/>
        </authorList>
    </citation>
    <scope>NUCLEOTIDE SEQUENCE [LARGE SCALE GENOMIC DNA]</scope>
</reference>
<organism evidence="1 2">
    <name type="scientific">Candidatus Beckwithbacteria bacterium CG10_big_fil_rev_8_21_14_0_10_34_10</name>
    <dbReference type="NCBI Taxonomy" id="1974495"/>
    <lineage>
        <taxon>Bacteria</taxon>
        <taxon>Candidatus Beckwithiibacteriota</taxon>
    </lineage>
</organism>
<gene>
    <name evidence="1" type="ORF">COT75_02485</name>
</gene>
<sequence length="287" mass="31725">MVRKIKGIILDVDGVIIGERPGFNFPSPHDDVISKLREVNLKGIPIALCTAKPQFSISSVIKKIGLDNYHIADGGGVIVNPIQNKVVKKNLIKNKLAAKVIEFFLDHNTYVEFYTVDDYFIQKDQISNITNKHVPILLKKPKVVKSLVSKSLKSEITKIVLVAKDEKDKDRLIKLLKPFAEKLNFYWGLHPSALPLQFGVLTAPGVSKKQGAREIAKNIKVSFKNILGVGDTVGDWQFIKLCGYGAAMGNAKLELKKLVLAKGKGRGLVGPSVDKNGIIKILDYFVK</sequence>
<dbReference type="GO" id="GO:0016791">
    <property type="term" value="F:phosphatase activity"/>
    <property type="evidence" value="ECO:0007669"/>
    <property type="project" value="TreeGrafter"/>
</dbReference>
<dbReference type="SUPFAM" id="SSF56784">
    <property type="entry name" value="HAD-like"/>
    <property type="match status" value="1"/>
</dbReference>
<protein>
    <submittedName>
        <fullName evidence="1">Uncharacterized protein</fullName>
    </submittedName>
</protein>
<comment type="caution">
    <text evidence="1">The sequence shown here is derived from an EMBL/GenBank/DDBJ whole genome shotgun (WGS) entry which is preliminary data.</text>
</comment>
<dbReference type="GO" id="GO:0005829">
    <property type="term" value="C:cytosol"/>
    <property type="evidence" value="ECO:0007669"/>
    <property type="project" value="TreeGrafter"/>
</dbReference>
<name>A0A2H0W9B1_9BACT</name>
<dbReference type="Pfam" id="PF08282">
    <property type="entry name" value="Hydrolase_3"/>
    <property type="match status" value="1"/>
</dbReference>